<sequence>MSDMVTIGSGVPRIPIRKADDLVERIEALKNEATNRGFGTLAYFLNTALIEAKLQEQHIIDDTAIARSKPEEVWRPAEDRD</sequence>
<evidence type="ECO:0000313" key="1">
    <source>
        <dbReference type="EMBL" id="SDG44631.1"/>
    </source>
</evidence>
<evidence type="ECO:0008006" key="3">
    <source>
        <dbReference type="Google" id="ProtNLM"/>
    </source>
</evidence>
<keyword evidence="2" id="KW-1185">Reference proteome</keyword>
<evidence type="ECO:0000313" key="2">
    <source>
        <dbReference type="Proteomes" id="UP000199468"/>
    </source>
</evidence>
<protein>
    <recommendedName>
        <fullName evidence="3">Ribbon-helix-helix protein CopG domain-containing protein</fullName>
    </recommendedName>
</protein>
<dbReference type="EMBL" id="FNBZ01000004">
    <property type="protein sequence ID" value="SDG44631.1"/>
    <property type="molecule type" value="Genomic_DNA"/>
</dbReference>
<reference evidence="1 2" key="1">
    <citation type="submission" date="2016-10" db="EMBL/GenBank/DDBJ databases">
        <authorList>
            <person name="Varghese N."/>
            <person name="Submissions S."/>
        </authorList>
    </citation>
    <scope>NUCLEOTIDE SEQUENCE [LARGE SCALE GENOMIC DNA]</scope>
    <source>
        <strain evidence="1 2">DSM 26672</strain>
    </source>
</reference>
<accession>A0ABY0NZQ3</accession>
<name>A0ABY0NZQ3_9HYPH</name>
<gene>
    <name evidence="1" type="ORF">SAMN05421844_10441</name>
</gene>
<dbReference type="RefSeq" id="WP_091857189.1">
    <property type="nucleotide sequence ID" value="NZ_FNBZ01000004.1"/>
</dbReference>
<comment type="caution">
    <text evidence="1">The sequence shown here is derived from an EMBL/GenBank/DDBJ whole genome shotgun (WGS) entry which is preliminary data.</text>
</comment>
<proteinExistence type="predicted"/>
<organism evidence="1 2">
    <name type="scientific">Bosea robiniae</name>
    <dbReference type="NCBI Taxonomy" id="1036780"/>
    <lineage>
        <taxon>Bacteria</taxon>
        <taxon>Pseudomonadati</taxon>
        <taxon>Pseudomonadota</taxon>
        <taxon>Alphaproteobacteria</taxon>
        <taxon>Hyphomicrobiales</taxon>
        <taxon>Boseaceae</taxon>
        <taxon>Bosea</taxon>
    </lineage>
</organism>
<dbReference type="Proteomes" id="UP000199468">
    <property type="component" value="Unassembled WGS sequence"/>
</dbReference>